<dbReference type="RefSeq" id="WP_343755232.1">
    <property type="nucleotide sequence ID" value="NZ_BAAACW010000094.1"/>
</dbReference>
<feature type="signal peptide" evidence="1">
    <location>
        <begin position="1"/>
        <end position="20"/>
    </location>
</feature>
<accession>A0ABN0XGV6</accession>
<dbReference type="Proteomes" id="UP001501166">
    <property type="component" value="Unassembled WGS sequence"/>
</dbReference>
<reference evidence="2 3" key="1">
    <citation type="journal article" date="2019" name="Int. J. Syst. Evol. Microbiol.">
        <title>The Global Catalogue of Microorganisms (GCM) 10K type strain sequencing project: providing services to taxonomists for standard genome sequencing and annotation.</title>
        <authorList>
            <consortium name="The Broad Institute Genomics Platform"/>
            <consortium name="The Broad Institute Genome Sequencing Center for Infectious Disease"/>
            <person name="Wu L."/>
            <person name="Ma J."/>
        </authorList>
    </citation>
    <scope>NUCLEOTIDE SEQUENCE [LARGE SCALE GENOMIC DNA]</scope>
    <source>
        <strain evidence="2 3">JCM 12662</strain>
    </source>
</reference>
<evidence type="ECO:0000313" key="2">
    <source>
        <dbReference type="EMBL" id="GAA0363311.1"/>
    </source>
</evidence>
<dbReference type="PROSITE" id="PS51257">
    <property type="entry name" value="PROKAR_LIPOPROTEIN"/>
    <property type="match status" value="1"/>
</dbReference>
<keyword evidence="1" id="KW-0732">Signal</keyword>
<protein>
    <recommendedName>
        <fullName evidence="4">Lipoprotein</fullName>
    </recommendedName>
</protein>
<organism evidence="2 3">
    <name type="scientific">Alkalibacterium iburiense</name>
    <dbReference type="NCBI Taxonomy" id="290589"/>
    <lineage>
        <taxon>Bacteria</taxon>
        <taxon>Bacillati</taxon>
        <taxon>Bacillota</taxon>
        <taxon>Bacilli</taxon>
        <taxon>Lactobacillales</taxon>
        <taxon>Carnobacteriaceae</taxon>
        <taxon>Alkalibacterium</taxon>
    </lineage>
</organism>
<feature type="chain" id="PRO_5046962435" description="Lipoprotein" evidence="1">
    <location>
        <begin position="21"/>
        <end position="201"/>
    </location>
</feature>
<gene>
    <name evidence="2" type="ORF">GCM10008932_14680</name>
</gene>
<dbReference type="EMBL" id="BAAACW010000094">
    <property type="protein sequence ID" value="GAA0363311.1"/>
    <property type="molecule type" value="Genomic_DNA"/>
</dbReference>
<comment type="caution">
    <text evidence="2">The sequence shown here is derived from an EMBL/GenBank/DDBJ whole genome shotgun (WGS) entry which is preliminary data.</text>
</comment>
<proteinExistence type="predicted"/>
<name>A0ABN0XGV6_9LACT</name>
<evidence type="ECO:0000256" key="1">
    <source>
        <dbReference type="SAM" id="SignalP"/>
    </source>
</evidence>
<sequence length="201" mass="22633">MRIIKLLLILVTGMIFTACSTESGDELLHEDTPLSENTFSAAYPVPETLTEIENQSEQVLRVKMLNVEEYGELSEDGTLTATITELGVQDVLSGTLSKGNKIKVSEPYHFNLGSLTIIGNYLPMEREEEYIVFLSNFDGETWMIDFMGFGKYSLDKSVSSDPLESFDTYAEIQEFGFVSGEDEIGTRYTTIRNEVLDKYLQ</sequence>
<evidence type="ECO:0000313" key="3">
    <source>
        <dbReference type="Proteomes" id="UP001501166"/>
    </source>
</evidence>
<evidence type="ECO:0008006" key="4">
    <source>
        <dbReference type="Google" id="ProtNLM"/>
    </source>
</evidence>
<keyword evidence="3" id="KW-1185">Reference proteome</keyword>